<dbReference type="EC" id="3.5.4.33" evidence="6"/>
<dbReference type="InterPro" id="IPR028883">
    <property type="entry name" value="tRNA_aden_deaminase"/>
</dbReference>
<dbReference type="PANTHER" id="PTHR11079">
    <property type="entry name" value="CYTOSINE DEAMINASE FAMILY MEMBER"/>
    <property type="match status" value="1"/>
</dbReference>
<comment type="subunit">
    <text evidence="6">Homodimer.</text>
</comment>
<sequence length="151" mass="16311">MPPPPLLLGDDYFMRQALAEARRALAVGEIPIGAVVVLDGEIIGRGYNQTEQLRDVTAHAEMLAITAAANFLGNKYLTDCTLYVTVEPCVMCAGASAWAQLGGVVFGTAEPKTGYQRHSLGLLHPRTKVRAQVCAAECAALMQEFFRMKRG</sequence>
<dbReference type="Pfam" id="PF00383">
    <property type="entry name" value="dCMP_cyt_deam_1"/>
    <property type="match status" value="1"/>
</dbReference>
<evidence type="ECO:0000256" key="1">
    <source>
        <dbReference type="ARBA" id="ARBA00022694"/>
    </source>
</evidence>
<comment type="similarity">
    <text evidence="6">Belongs to the cytidine and deoxycytidylate deaminase family.</text>
</comment>
<keyword evidence="3 6" id="KW-0378">Hydrolase</keyword>
<protein>
    <recommendedName>
        <fullName evidence="6">tRNA-specific adenosine deaminase</fullName>
        <ecNumber evidence="6">3.5.4.33</ecNumber>
    </recommendedName>
</protein>
<comment type="catalytic activity">
    <reaction evidence="5 6">
        <text>adenosine(34) in tRNA + H2O + H(+) = inosine(34) in tRNA + NH4(+)</text>
        <dbReference type="Rhea" id="RHEA:43168"/>
        <dbReference type="Rhea" id="RHEA-COMP:10373"/>
        <dbReference type="Rhea" id="RHEA-COMP:10374"/>
        <dbReference type="ChEBI" id="CHEBI:15377"/>
        <dbReference type="ChEBI" id="CHEBI:15378"/>
        <dbReference type="ChEBI" id="CHEBI:28938"/>
        <dbReference type="ChEBI" id="CHEBI:74411"/>
        <dbReference type="ChEBI" id="CHEBI:82852"/>
        <dbReference type="EC" id="3.5.4.33"/>
    </reaction>
</comment>
<dbReference type="InterPro" id="IPR016193">
    <property type="entry name" value="Cytidine_deaminase-like"/>
</dbReference>
<dbReference type="PANTHER" id="PTHR11079:SF202">
    <property type="entry name" value="TRNA-SPECIFIC ADENOSINE DEAMINASE"/>
    <property type="match status" value="1"/>
</dbReference>
<evidence type="ECO:0000313" key="9">
    <source>
        <dbReference type="Proteomes" id="UP000441336"/>
    </source>
</evidence>
<feature type="active site" description="Proton donor" evidence="6">
    <location>
        <position position="61"/>
    </location>
</feature>
<keyword evidence="9" id="KW-1185">Reference proteome</keyword>
<dbReference type="GO" id="GO:0052717">
    <property type="term" value="F:tRNA-specific adenosine-34 deaminase activity"/>
    <property type="evidence" value="ECO:0007669"/>
    <property type="project" value="UniProtKB-UniRule"/>
</dbReference>
<dbReference type="SUPFAM" id="SSF53927">
    <property type="entry name" value="Cytidine deaminase-like"/>
    <property type="match status" value="1"/>
</dbReference>
<proteinExistence type="inferred from homology"/>
<evidence type="ECO:0000256" key="3">
    <source>
        <dbReference type="ARBA" id="ARBA00022801"/>
    </source>
</evidence>
<dbReference type="HAMAP" id="MF_00972">
    <property type="entry name" value="tRNA_aden_deaminase"/>
    <property type="match status" value="1"/>
</dbReference>
<dbReference type="Proteomes" id="UP000441336">
    <property type="component" value="Unassembled WGS sequence"/>
</dbReference>
<dbReference type="AlphaFoldDB" id="A0A7K1TJ29"/>
<dbReference type="GO" id="GO:0008270">
    <property type="term" value="F:zinc ion binding"/>
    <property type="evidence" value="ECO:0007669"/>
    <property type="project" value="UniProtKB-UniRule"/>
</dbReference>
<dbReference type="Gene3D" id="3.40.140.10">
    <property type="entry name" value="Cytidine Deaminase, domain 2"/>
    <property type="match status" value="1"/>
</dbReference>
<comment type="cofactor">
    <cofactor evidence="6">
        <name>Zn(2+)</name>
        <dbReference type="ChEBI" id="CHEBI:29105"/>
    </cofactor>
    <text evidence="6">Binds 1 zinc ion per subunit.</text>
</comment>
<evidence type="ECO:0000256" key="5">
    <source>
        <dbReference type="ARBA" id="ARBA00048045"/>
    </source>
</evidence>
<feature type="binding site" evidence="6">
    <location>
        <position position="89"/>
    </location>
    <ligand>
        <name>Zn(2+)</name>
        <dbReference type="ChEBI" id="CHEBI:29105"/>
        <note>catalytic</note>
    </ligand>
</feature>
<dbReference type="PROSITE" id="PS51747">
    <property type="entry name" value="CYT_DCMP_DEAMINASES_2"/>
    <property type="match status" value="1"/>
</dbReference>
<evidence type="ECO:0000259" key="7">
    <source>
        <dbReference type="PROSITE" id="PS51747"/>
    </source>
</evidence>
<evidence type="ECO:0000256" key="6">
    <source>
        <dbReference type="HAMAP-Rule" id="MF_00972"/>
    </source>
</evidence>
<dbReference type="RefSeq" id="WP_157568519.1">
    <property type="nucleotide sequence ID" value="NZ_WQKZ01000005.1"/>
</dbReference>
<keyword evidence="1 6" id="KW-0819">tRNA processing</keyword>
<accession>A0A7K1TJ29</accession>
<evidence type="ECO:0000256" key="4">
    <source>
        <dbReference type="ARBA" id="ARBA00022833"/>
    </source>
</evidence>
<organism evidence="8 9">
    <name type="scientific">Hymenobacter ginkgonis</name>
    <dbReference type="NCBI Taxonomy" id="2682976"/>
    <lineage>
        <taxon>Bacteria</taxon>
        <taxon>Pseudomonadati</taxon>
        <taxon>Bacteroidota</taxon>
        <taxon>Cytophagia</taxon>
        <taxon>Cytophagales</taxon>
        <taxon>Hymenobacteraceae</taxon>
        <taxon>Hymenobacter</taxon>
    </lineage>
</organism>
<keyword evidence="2 6" id="KW-0479">Metal-binding</keyword>
<comment type="caution">
    <text evidence="8">The sequence shown here is derived from an EMBL/GenBank/DDBJ whole genome shotgun (WGS) entry which is preliminary data.</text>
</comment>
<dbReference type="EMBL" id="WQKZ01000005">
    <property type="protein sequence ID" value="MVN78420.1"/>
    <property type="molecule type" value="Genomic_DNA"/>
</dbReference>
<gene>
    <name evidence="6" type="primary">tadA</name>
    <name evidence="8" type="ORF">GO988_18980</name>
</gene>
<name>A0A7K1TJ29_9BACT</name>
<evidence type="ECO:0000256" key="2">
    <source>
        <dbReference type="ARBA" id="ARBA00022723"/>
    </source>
</evidence>
<dbReference type="GO" id="GO:0002100">
    <property type="term" value="P:tRNA wobble adenosine to inosine editing"/>
    <property type="evidence" value="ECO:0007669"/>
    <property type="project" value="UniProtKB-UniRule"/>
</dbReference>
<dbReference type="CDD" id="cd01285">
    <property type="entry name" value="nucleoside_deaminase"/>
    <property type="match status" value="1"/>
</dbReference>
<feature type="binding site" evidence="6">
    <location>
        <position position="92"/>
    </location>
    <ligand>
        <name>Zn(2+)</name>
        <dbReference type="ChEBI" id="CHEBI:29105"/>
        <note>catalytic</note>
    </ligand>
</feature>
<keyword evidence="4 6" id="KW-0862">Zinc</keyword>
<reference evidence="8 9" key="1">
    <citation type="submission" date="2019-12" db="EMBL/GenBank/DDBJ databases">
        <title>Hymenobacter sp. HMF4947 Genome sequencing and assembly.</title>
        <authorList>
            <person name="Kang H."/>
            <person name="Cha I."/>
            <person name="Kim H."/>
            <person name="Joh K."/>
        </authorList>
    </citation>
    <scope>NUCLEOTIDE SEQUENCE [LARGE SCALE GENOMIC DNA]</scope>
    <source>
        <strain evidence="8 9">HMF4947</strain>
    </source>
</reference>
<dbReference type="InterPro" id="IPR002125">
    <property type="entry name" value="CMP_dCMP_dom"/>
</dbReference>
<evidence type="ECO:0000313" key="8">
    <source>
        <dbReference type="EMBL" id="MVN78420.1"/>
    </source>
</evidence>
<comment type="function">
    <text evidence="6">Catalyzes the deamination of adenosine to inosine at the wobble position 34 of tRNA(Arg2).</text>
</comment>
<feature type="domain" description="CMP/dCMP-type deaminase" evidence="7">
    <location>
        <begin position="8"/>
        <end position="123"/>
    </location>
</feature>
<feature type="binding site" evidence="6">
    <location>
        <position position="59"/>
    </location>
    <ligand>
        <name>Zn(2+)</name>
        <dbReference type="ChEBI" id="CHEBI:29105"/>
        <note>catalytic</note>
    </ligand>
</feature>